<comment type="caution">
    <text evidence="8">The sequence shown here is derived from an EMBL/GenBank/DDBJ whole genome shotgun (WGS) entry which is preliminary data.</text>
</comment>
<dbReference type="InterPro" id="IPR028871">
    <property type="entry name" value="BlueCu_1_BS"/>
</dbReference>
<dbReference type="PANTHER" id="PTHR24273:SF32">
    <property type="entry name" value="HYALIN"/>
    <property type="match status" value="1"/>
</dbReference>
<dbReference type="PROSITE" id="PS00196">
    <property type="entry name" value="COPPER_BLUE"/>
    <property type="match status" value="1"/>
</dbReference>
<feature type="signal peptide" evidence="6">
    <location>
        <begin position="1"/>
        <end position="40"/>
    </location>
</feature>
<dbReference type="Gene3D" id="2.60.40.420">
    <property type="entry name" value="Cupredoxins - blue copper proteins"/>
    <property type="match status" value="1"/>
</dbReference>
<dbReference type="InterPro" id="IPR014756">
    <property type="entry name" value="Ig_E-set"/>
</dbReference>
<sequence length="617" mass="63839">MTSPPTPAPRPERRGTLRRIVVALLAALTGLTLVPSTASAADQVLTWTAGNSVVDYLIEPGTAVAGTATVVFDNSVAAGNTTGMPHTLTFDTSTPGYNHDVDLNIVANPFDANGGRYEVEVTLTPGTYRYFCAIPGHGQMWGELVVTGGDPDPDPDTTAPEVTATVTGEQDEDGSYLGSAQVTLAATDAGSGVDTLEYSLDDGAYTAYTTPITVDTPGEHTLAYRATDNAGNTAEDTLTLTVAEDAPDPDPDTTAPEVTATVTGDQDEDGHYLGSAQVTLAATDAGSGIDTLEYSLDDGEFTHYHAAITISEAGEHTLAYRATDNAGNTTEDTLTLTVAEDAPDPDPDTTAPEVTATVTGDQDEDGHYLGSAQITLAATDAGSGVDTLEYSLDGGEFTHYHAAIAISEAGEHTLAYRATDNAGNTTEDTLTLTVAEDAPDPDPDTTAPEVTATVTGDQDEDGSYLGSAQITLAATDAGSGVDTLEYSLDGGEFTHYHAAITISEPGEHTLAYRATDNAGNTTEDTLTLTVAEQAPGECPDSRDTVVIGGIDSGVTNVDLGDGCTINDLIDENGDYDSHGQFVRHVGDAVRPLADDELITQREAGMIIRAAARSAIGS</sequence>
<keyword evidence="1" id="KW-0813">Transport</keyword>
<dbReference type="NCBIfam" id="NF047446">
    <property type="entry name" value="barrel_OmpL47"/>
    <property type="match status" value="4"/>
</dbReference>
<dbReference type="InterPro" id="IPR006311">
    <property type="entry name" value="TAT_signal"/>
</dbReference>
<dbReference type="InterPro" id="IPR008972">
    <property type="entry name" value="Cupredoxin"/>
</dbReference>
<proteinExistence type="predicted"/>
<feature type="compositionally biased region" description="Low complexity" evidence="5">
    <location>
        <begin position="444"/>
        <end position="455"/>
    </location>
</feature>
<feature type="domain" description="Blue (type 1) copper" evidence="7">
    <location>
        <begin position="76"/>
        <end position="146"/>
    </location>
</feature>
<dbReference type="InterPro" id="IPR000923">
    <property type="entry name" value="BlueCu_1"/>
</dbReference>
<feature type="region of interest" description="Disordered" evidence="5">
    <location>
        <begin position="435"/>
        <end position="462"/>
    </location>
</feature>
<dbReference type="SUPFAM" id="SSF81296">
    <property type="entry name" value="E set domains"/>
    <property type="match status" value="2"/>
</dbReference>
<feature type="compositionally biased region" description="Low complexity" evidence="5">
    <location>
        <begin position="348"/>
        <end position="359"/>
    </location>
</feature>
<organism evidence="8 9">
    <name type="scientific">Georgenia faecalis</name>
    <dbReference type="NCBI Taxonomy" id="2483799"/>
    <lineage>
        <taxon>Bacteria</taxon>
        <taxon>Bacillati</taxon>
        <taxon>Actinomycetota</taxon>
        <taxon>Actinomycetes</taxon>
        <taxon>Micrococcales</taxon>
        <taxon>Bogoriellaceae</taxon>
        <taxon>Georgenia</taxon>
    </lineage>
</organism>
<name>A0ABV9DB42_9MICO</name>
<dbReference type="PANTHER" id="PTHR24273">
    <property type="entry name" value="FI04643P-RELATED"/>
    <property type="match status" value="1"/>
</dbReference>
<evidence type="ECO:0000256" key="3">
    <source>
        <dbReference type="ARBA" id="ARBA00022982"/>
    </source>
</evidence>
<gene>
    <name evidence="8" type="ORF">ACFO3F_12175</name>
</gene>
<dbReference type="SUPFAM" id="SSF49503">
    <property type="entry name" value="Cupredoxins"/>
    <property type="match status" value="1"/>
</dbReference>
<evidence type="ECO:0000259" key="7">
    <source>
        <dbReference type="Pfam" id="PF00127"/>
    </source>
</evidence>
<protein>
    <submittedName>
        <fullName evidence="8">OmpL47-type beta-barrel domain-containing protein</fullName>
    </submittedName>
</protein>
<dbReference type="PROSITE" id="PS51318">
    <property type="entry name" value="TAT"/>
    <property type="match status" value="1"/>
</dbReference>
<evidence type="ECO:0000256" key="2">
    <source>
        <dbReference type="ARBA" id="ARBA00022723"/>
    </source>
</evidence>
<evidence type="ECO:0000313" key="8">
    <source>
        <dbReference type="EMBL" id="MFC4556007.1"/>
    </source>
</evidence>
<dbReference type="EMBL" id="JBHSGF010000008">
    <property type="protein sequence ID" value="MFC4556007.1"/>
    <property type="molecule type" value="Genomic_DNA"/>
</dbReference>
<keyword evidence="9" id="KW-1185">Reference proteome</keyword>
<evidence type="ECO:0000256" key="6">
    <source>
        <dbReference type="SAM" id="SignalP"/>
    </source>
</evidence>
<evidence type="ECO:0000256" key="1">
    <source>
        <dbReference type="ARBA" id="ARBA00022448"/>
    </source>
</evidence>
<keyword evidence="2" id="KW-0479">Metal-binding</keyword>
<dbReference type="Gene3D" id="2.60.40.10">
    <property type="entry name" value="Immunoglobulins"/>
    <property type="match status" value="4"/>
</dbReference>
<evidence type="ECO:0000256" key="5">
    <source>
        <dbReference type="SAM" id="MobiDB-lite"/>
    </source>
</evidence>
<reference evidence="9" key="1">
    <citation type="journal article" date="2019" name="Int. J. Syst. Evol. Microbiol.">
        <title>The Global Catalogue of Microorganisms (GCM) 10K type strain sequencing project: providing services to taxonomists for standard genome sequencing and annotation.</title>
        <authorList>
            <consortium name="The Broad Institute Genomics Platform"/>
            <consortium name="The Broad Institute Genome Sequencing Center for Infectious Disease"/>
            <person name="Wu L."/>
            <person name="Ma J."/>
        </authorList>
    </citation>
    <scope>NUCLEOTIDE SEQUENCE [LARGE SCALE GENOMIC DNA]</scope>
    <source>
        <strain evidence="9">JCM 3369</strain>
    </source>
</reference>
<feature type="chain" id="PRO_5045141677" evidence="6">
    <location>
        <begin position="41"/>
        <end position="617"/>
    </location>
</feature>
<keyword evidence="3" id="KW-0249">Electron transport</keyword>
<dbReference type="Proteomes" id="UP001595955">
    <property type="component" value="Unassembled WGS sequence"/>
</dbReference>
<evidence type="ECO:0000313" key="9">
    <source>
        <dbReference type="Proteomes" id="UP001595955"/>
    </source>
</evidence>
<feature type="region of interest" description="Disordered" evidence="5">
    <location>
        <begin position="339"/>
        <end position="366"/>
    </location>
</feature>
<dbReference type="RefSeq" id="WP_222928763.1">
    <property type="nucleotide sequence ID" value="NZ_CP033325.1"/>
</dbReference>
<dbReference type="Pfam" id="PF00127">
    <property type="entry name" value="Copper-bind"/>
    <property type="match status" value="1"/>
</dbReference>
<keyword evidence="6" id="KW-0732">Signal</keyword>
<dbReference type="InterPro" id="IPR058094">
    <property type="entry name" value="Ig-like_OmpL47-like"/>
</dbReference>
<dbReference type="InterPro" id="IPR013783">
    <property type="entry name" value="Ig-like_fold"/>
</dbReference>
<accession>A0ABV9DB42</accession>
<evidence type="ECO:0000256" key="4">
    <source>
        <dbReference type="ARBA" id="ARBA00023008"/>
    </source>
</evidence>
<keyword evidence="4" id="KW-0186">Copper</keyword>